<evidence type="ECO:0000256" key="7">
    <source>
        <dbReference type="ARBA" id="ARBA00023180"/>
    </source>
</evidence>
<dbReference type="GO" id="GO:0031965">
    <property type="term" value="C:nuclear membrane"/>
    <property type="evidence" value="ECO:0007669"/>
    <property type="project" value="UniProtKB-SubCell"/>
</dbReference>
<dbReference type="GeneTree" id="ENSGT00390000009491"/>
<evidence type="ECO:0000259" key="13">
    <source>
        <dbReference type="Pfam" id="PF24902"/>
    </source>
</evidence>
<dbReference type="Pfam" id="PF26182">
    <property type="entry name" value="Ig_NUP210_5th"/>
    <property type="match status" value="1"/>
</dbReference>
<reference evidence="16 17" key="1">
    <citation type="journal article" date="2010" name="Nature">
        <title>The genome of a songbird.</title>
        <authorList>
            <person name="Warren W.C."/>
            <person name="Clayton D.F."/>
            <person name="Ellegren H."/>
            <person name="Arnold A.P."/>
            <person name="Hillier L.W."/>
            <person name="Kunstner A."/>
            <person name="Searle S."/>
            <person name="White S."/>
            <person name="Vilella A.J."/>
            <person name="Fairley S."/>
            <person name="Heger A."/>
            <person name="Kong L."/>
            <person name="Ponting C.P."/>
            <person name="Jarvis E.D."/>
            <person name="Mello C.V."/>
            <person name="Minx P."/>
            <person name="Lovell P."/>
            <person name="Velho T.A."/>
            <person name="Ferris M."/>
            <person name="Balakrishnan C.N."/>
            <person name="Sinha S."/>
            <person name="Blatti C."/>
            <person name="London S.E."/>
            <person name="Li Y."/>
            <person name="Lin Y.C."/>
            <person name="George J."/>
            <person name="Sweedler J."/>
            <person name="Southey B."/>
            <person name="Gunaratne P."/>
            <person name="Watson M."/>
            <person name="Nam K."/>
            <person name="Backstrom N."/>
            <person name="Smeds L."/>
            <person name="Nabholz B."/>
            <person name="Itoh Y."/>
            <person name="Whitney O."/>
            <person name="Pfenning A.R."/>
            <person name="Howard J."/>
            <person name="Volker M."/>
            <person name="Skinner B.M."/>
            <person name="Griffin D.K."/>
            <person name="Ye L."/>
            <person name="McLaren W.M."/>
            <person name="Flicek P."/>
            <person name="Quesada V."/>
            <person name="Velasco G."/>
            <person name="Lopez-Otin C."/>
            <person name="Puente X.S."/>
            <person name="Olender T."/>
            <person name="Lancet D."/>
            <person name="Smit A.F."/>
            <person name="Hubley R."/>
            <person name="Konkel M.K."/>
            <person name="Walker J.A."/>
            <person name="Batzer M.A."/>
            <person name="Gu W."/>
            <person name="Pollock D.D."/>
            <person name="Chen L."/>
            <person name="Cheng Z."/>
            <person name="Eichler E.E."/>
            <person name="Stapley J."/>
            <person name="Slate J."/>
            <person name="Ekblom R."/>
            <person name="Birkhead T."/>
            <person name="Burke T."/>
            <person name="Burt D."/>
            <person name="Scharff C."/>
            <person name="Adam I."/>
            <person name="Richard H."/>
            <person name="Sultan M."/>
            <person name="Soldatov A."/>
            <person name="Lehrach H."/>
            <person name="Edwards S.V."/>
            <person name="Yang S.P."/>
            <person name="Li X."/>
            <person name="Graves T."/>
            <person name="Fulton L."/>
            <person name="Nelson J."/>
            <person name="Chinwalla A."/>
            <person name="Hou S."/>
            <person name="Mardis E.R."/>
            <person name="Wilson R.K."/>
        </authorList>
    </citation>
    <scope>NUCLEOTIDE SEQUENCE [LARGE SCALE GENOMIC DNA]</scope>
</reference>
<comment type="subcellular location">
    <subcellularLocation>
        <location evidence="1">Nucleus membrane</location>
        <topology evidence="1">Single-pass membrane protein</topology>
    </subcellularLocation>
</comment>
<keyword evidence="6" id="KW-0472">Membrane</keyword>
<dbReference type="InterPro" id="IPR056898">
    <property type="entry name" value="Ig_NUP210_6th"/>
</dbReference>
<evidence type="ECO:0000259" key="10">
    <source>
        <dbReference type="Pfam" id="PF22963"/>
    </source>
</evidence>
<dbReference type="InterPro" id="IPR055099">
    <property type="entry name" value="Ig_NUP210_7th"/>
</dbReference>
<evidence type="ECO:0000259" key="9">
    <source>
        <dbReference type="Pfam" id="PF22962"/>
    </source>
</evidence>
<evidence type="ECO:0000256" key="5">
    <source>
        <dbReference type="ARBA" id="ARBA00022989"/>
    </source>
</evidence>
<dbReference type="InterPro" id="IPR056899">
    <property type="entry name" value="Ig_NUP210_9th"/>
</dbReference>
<dbReference type="Pfam" id="PF22963">
    <property type="entry name" value="Ig_NUP210_3rd"/>
    <property type="match status" value="1"/>
</dbReference>
<comment type="similarity">
    <text evidence="2">Belongs to the NUP210 family.</text>
</comment>
<protein>
    <recommendedName>
        <fullName evidence="18">Nucleoporin 210 like</fullName>
    </recommendedName>
</protein>
<reference evidence="16" key="2">
    <citation type="submission" date="2025-08" db="UniProtKB">
        <authorList>
            <consortium name="Ensembl"/>
        </authorList>
    </citation>
    <scope>IDENTIFICATION</scope>
</reference>
<dbReference type="Pfam" id="PF26184">
    <property type="entry name" value="Ig_NUP210_8th"/>
    <property type="match status" value="1"/>
</dbReference>
<dbReference type="InterPro" id="IPR008964">
    <property type="entry name" value="Invasin/intimin_cell_adhesion"/>
</dbReference>
<dbReference type="Pfam" id="PF24991">
    <property type="entry name" value="Ig_NUP210_4th"/>
    <property type="match status" value="1"/>
</dbReference>
<dbReference type="Pfam" id="PF24902">
    <property type="entry name" value="Ig_NUP210_9th"/>
    <property type="match status" value="1"/>
</dbReference>
<evidence type="ECO:0000313" key="16">
    <source>
        <dbReference type="Ensembl" id="ENSTGUP00000014126.2"/>
    </source>
</evidence>
<feature type="domain" description="NUP210 Ig-like" evidence="13">
    <location>
        <begin position="770"/>
        <end position="848"/>
    </location>
</feature>
<feature type="domain" description="NUP210 Ig-like" evidence="11">
    <location>
        <begin position="1"/>
        <end position="62"/>
    </location>
</feature>
<evidence type="ECO:0000313" key="17">
    <source>
        <dbReference type="Proteomes" id="UP000007754"/>
    </source>
</evidence>
<keyword evidence="7" id="KW-0325">Glycoprotein</keyword>
<evidence type="ECO:0000256" key="6">
    <source>
        <dbReference type="ARBA" id="ARBA00023136"/>
    </source>
</evidence>
<dbReference type="SUPFAM" id="SSF49373">
    <property type="entry name" value="Invasin/intimin cell-adhesion fragments"/>
    <property type="match status" value="1"/>
</dbReference>
<keyword evidence="8" id="KW-0539">Nucleus</keyword>
<evidence type="ECO:0000259" key="11">
    <source>
        <dbReference type="Pfam" id="PF22967"/>
    </source>
</evidence>
<feature type="domain" description="NUP210 fourth Ig-like" evidence="15">
    <location>
        <begin position="306"/>
        <end position="384"/>
    </location>
</feature>
<dbReference type="InterPro" id="IPR056897">
    <property type="entry name" value="Ig_NUP210_4th"/>
</dbReference>
<sequence>RVNFTLEASEGCYRWSSTRPEAASIEPLGPAGCLCSQRALVQAPHHHHLLTGEVLRCDAIVDLIHGIQVVSTMRELYLEDSPLELKIHALDSEGNTFSTLAGLVFDWTVVKDPEPDGFSDSHNTLRILKFLESTYIPPSYILEMEKVAKQGDTILVSGIKTGSSKLKARLQESIYKNVQPSEVRLLILENIFLNPTYDIYLLVGTSIQYRVQKQRQWKITGLFYSHLFLFFNELQLQNNILHPKGDPSPPVAKLDQATSTVTALQQGQTNFILVHKSICMQGVSWLPSSTVCVVAPAYLGFTVHPGDRWVLETGRLHEITVDVYGKSSNKVYLSDNIRITTELSGEHFEVLQSSLNGSYHYVMAVKAGQTTIDAALTSVVDQDGGVHTLPVPVRNQQDVEIYVPILLVPSILMFPCQPKAGAYQYTIQTQGGSGNFSWSCSNQAVATVTVKGVLSTGSDAGVSIIQAFDVRNPLLYGEMKVYVSEPSAMEFTSCQVEAHVGQVLELPLRISGRTSVDRGELVPLSDCSQLELGVELENPGVFSPLEGRLKPTADFCSGVRLKAEFQGYTRLVVVYTHGHVCLSASIAIAAYLPLRAIDPPSVALVTLGSSKDMLFEGGPRPWVQEPSKFFRNVAAEDAESIFKIFLLFQVPVSNYHNPVLDLAAYDQQGRKCDNFSSLSIVWESTNKAIARIETELPMELTLKEEGNGQKKMQGLQTVVVDHEFGTAAISATATGFQQPHLKAARAQIPHEAVLPGPATIEVMLVEDVKVSPTGLSIYNHPDIQAELLLQQGSGYFFINTSVPNIVRVTHEETQGIALVQPLLPGSVTVMIQDLCLAFPAPAEAEIHVSHIQELHVEIGKTVKAYVRVLDDSKKPFLAKYFPVMDLSLKAASQFVSLVPLREAPDEHTAAFLVRGMSIGQTSLMATVADRRGQRLNSAPQQIEVFPPFRLLPRKVTLIIWAMIQARHRLTYFLYFVISVVK</sequence>
<dbReference type="Pfam" id="PF22962">
    <property type="entry name" value="Ig_NUP210_7th"/>
    <property type="match status" value="1"/>
</dbReference>
<dbReference type="Ensembl" id="ENSTGUT00000014290.2">
    <property type="protein sequence ID" value="ENSTGUP00000014126.2"/>
    <property type="gene ID" value="ENSTGUG00000003087.2"/>
</dbReference>
<feature type="domain" description="NUP210 Ig-like" evidence="10">
    <location>
        <begin position="189"/>
        <end position="296"/>
    </location>
</feature>
<feature type="domain" description="NUP210 Ig-like" evidence="14">
    <location>
        <begin position="489"/>
        <end position="577"/>
    </location>
</feature>
<dbReference type="PANTHER" id="PTHR23019:SF2">
    <property type="entry name" value="NUCLEAR PORE MEMBRANE GLYCOPROTEIN 210"/>
    <property type="match status" value="1"/>
</dbReference>
<evidence type="ECO:0000256" key="8">
    <source>
        <dbReference type="ARBA" id="ARBA00023242"/>
    </source>
</evidence>
<evidence type="ECO:0000259" key="15">
    <source>
        <dbReference type="Pfam" id="PF24991"/>
    </source>
</evidence>
<dbReference type="Pfam" id="PF22969">
    <property type="entry name" value="Ig_NUP210_2nd"/>
    <property type="match status" value="1"/>
</dbReference>
<dbReference type="Pfam" id="PF24935">
    <property type="entry name" value="Ig_NUP210_6th"/>
    <property type="match status" value="1"/>
</dbReference>
<evidence type="ECO:0000256" key="3">
    <source>
        <dbReference type="ARBA" id="ARBA00022692"/>
    </source>
</evidence>
<evidence type="ECO:0000259" key="12">
    <source>
        <dbReference type="Pfam" id="PF22969"/>
    </source>
</evidence>
<dbReference type="Proteomes" id="UP000007754">
    <property type="component" value="Chromosome 24"/>
</dbReference>
<proteinExistence type="inferred from homology"/>
<dbReference type="AlphaFoldDB" id="H0ZU29"/>
<dbReference type="InterPro" id="IPR055096">
    <property type="entry name" value="Ig_NUP210_1st"/>
</dbReference>
<evidence type="ECO:0000256" key="4">
    <source>
        <dbReference type="ARBA" id="ARBA00022729"/>
    </source>
</evidence>
<keyword evidence="17" id="KW-1185">Reference proteome</keyword>
<evidence type="ECO:0008006" key="18">
    <source>
        <dbReference type="Google" id="ProtNLM"/>
    </source>
</evidence>
<evidence type="ECO:0000256" key="2">
    <source>
        <dbReference type="ARBA" id="ARBA00007313"/>
    </source>
</evidence>
<evidence type="ECO:0000259" key="14">
    <source>
        <dbReference type="Pfam" id="PF24935"/>
    </source>
</evidence>
<dbReference type="PANTHER" id="PTHR23019">
    <property type="entry name" value="NUCLEAR PORE MEMBRANE GLYCOPROTEIN GP210-RELATED"/>
    <property type="match status" value="1"/>
</dbReference>
<keyword evidence="4" id="KW-0732">Signal</keyword>
<feature type="domain" description="NUP210 Ig-like" evidence="9">
    <location>
        <begin position="597"/>
        <end position="641"/>
    </location>
</feature>
<keyword evidence="3" id="KW-0812">Transmembrane</keyword>
<dbReference type="InterPro" id="IPR055098">
    <property type="entry name" value="Ig_NUP210_3rd"/>
</dbReference>
<evidence type="ECO:0000256" key="1">
    <source>
        <dbReference type="ARBA" id="ARBA00004590"/>
    </source>
</evidence>
<dbReference type="InterPro" id="IPR045197">
    <property type="entry name" value="NUP210-like"/>
</dbReference>
<accession>H0ZU29</accession>
<keyword evidence="5" id="KW-1133">Transmembrane helix</keyword>
<feature type="domain" description="NUP210 Ig-like" evidence="12">
    <location>
        <begin position="71"/>
        <end position="180"/>
    </location>
</feature>
<dbReference type="InterPro" id="IPR055097">
    <property type="entry name" value="Ig_NUP210_2nd"/>
</dbReference>
<name>H0ZU29_TAEGU</name>
<dbReference type="GO" id="GO:0005643">
    <property type="term" value="C:nuclear pore"/>
    <property type="evidence" value="ECO:0007669"/>
    <property type="project" value="TreeGrafter"/>
</dbReference>
<reference evidence="16" key="3">
    <citation type="submission" date="2025-09" db="UniProtKB">
        <authorList>
            <consortium name="Ensembl"/>
        </authorList>
    </citation>
    <scope>IDENTIFICATION</scope>
</reference>
<dbReference type="Pfam" id="PF22967">
    <property type="entry name" value="Ig_NUP210_1st"/>
    <property type="match status" value="1"/>
</dbReference>
<organism evidence="16 17">
    <name type="scientific">Taeniopygia guttata</name>
    <name type="common">Zebra finch</name>
    <name type="synonym">Poephila guttata</name>
    <dbReference type="NCBI Taxonomy" id="59729"/>
    <lineage>
        <taxon>Eukaryota</taxon>
        <taxon>Metazoa</taxon>
        <taxon>Chordata</taxon>
        <taxon>Craniata</taxon>
        <taxon>Vertebrata</taxon>
        <taxon>Euteleostomi</taxon>
        <taxon>Archelosauria</taxon>
        <taxon>Archosauria</taxon>
        <taxon>Dinosauria</taxon>
        <taxon>Saurischia</taxon>
        <taxon>Theropoda</taxon>
        <taxon>Coelurosauria</taxon>
        <taxon>Aves</taxon>
        <taxon>Neognathae</taxon>
        <taxon>Neoaves</taxon>
        <taxon>Telluraves</taxon>
        <taxon>Australaves</taxon>
        <taxon>Passeriformes</taxon>
        <taxon>Passeroidea</taxon>
        <taxon>Estrildidae</taxon>
        <taxon>Estrildinae</taxon>
        <taxon>Taeniopygia</taxon>
    </lineage>
</organism>
<dbReference type="HOGENOM" id="CLU_551615_0_0_1"/>